<reference evidence="2 3" key="1">
    <citation type="journal article" date="2013" name="Curr. Biol.">
        <title>The Genome of the Foraminiferan Reticulomyxa filosa.</title>
        <authorList>
            <person name="Glockner G."/>
            <person name="Hulsmann N."/>
            <person name="Schleicher M."/>
            <person name="Noegel A.A."/>
            <person name="Eichinger L."/>
            <person name="Gallinger C."/>
            <person name="Pawlowski J."/>
            <person name="Sierra R."/>
            <person name="Euteneuer U."/>
            <person name="Pillet L."/>
            <person name="Moustafa A."/>
            <person name="Platzer M."/>
            <person name="Groth M."/>
            <person name="Szafranski K."/>
            <person name="Schliwa M."/>
        </authorList>
    </citation>
    <scope>NUCLEOTIDE SEQUENCE [LARGE SCALE GENOMIC DNA]</scope>
</reference>
<organism evidence="2 3">
    <name type="scientific">Reticulomyxa filosa</name>
    <dbReference type="NCBI Taxonomy" id="46433"/>
    <lineage>
        <taxon>Eukaryota</taxon>
        <taxon>Sar</taxon>
        <taxon>Rhizaria</taxon>
        <taxon>Retaria</taxon>
        <taxon>Foraminifera</taxon>
        <taxon>Monothalamids</taxon>
        <taxon>Reticulomyxidae</taxon>
        <taxon>Reticulomyxa</taxon>
    </lineage>
</organism>
<proteinExistence type="predicted"/>
<keyword evidence="1" id="KW-0472">Membrane</keyword>
<feature type="non-terminal residue" evidence="2">
    <location>
        <position position="1"/>
    </location>
</feature>
<sequence>KKKKKKKKKWSKICKKKKELNPEKVESAPPKKPWYRQIFFKLEGTTYLETPFDKKFAVYCSHCRHYIGEGQKGNINDYFALFGEYQIIDEEDKMLMTKLLHRQSICPNCYRPFSEETKYFRWQVLLEILSFYVFMVFLWIPLVISLLIPALLDRIWTSCKSLRISQSQGSNVLQNTEIEMNHIDFDYQEKVKQIVNKNISRESNIVDTSGEDGNNSPNVDDVFTTDELETLIKSFQTNH</sequence>
<evidence type="ECO:0000313" key="2">
    <source>
        <dbReference type="EMBL" id="ETO07133.1"/>
    </source>
</evidence>
<name>X6LYX2_RETFI</name>
<dbReference type="Proteomes" id="UP000023152">
    <property type="component" value="Unassembled WGS sequence"/>
</dbReference>
<keyword evidence="3" id="KW-1185">Reference proteome</keyword>
<gene>
    <name evidence="2" type="ORF">RFI_30259</name>
</gene>
<accession>X6LYX2</accession>
<keyword evidence="1" id="KW-1133">Transmembrane helix</keyword>
<comment type="caution">
    <text evidence="2">The sequence shown here is derived from an EMBL/GenBank/DDBJ whole genome shotgun (WGS) entry which is preliminary data.</text>
</comment>
<feature type="transmembrane region" description="Helical" evidence="1">
    <location>
        <begin position="128"/>
        <end position="152"/>
    </location>
</feature>
<dbReference type="EMBL" id="ASPP01026475">
    <property type="protein sequence ID" value="ETO07133.1"/>
    <property type="molecule type" value="Genomic_DNA"/>
</dbReference>
<evidence type="ECO:0000256" key="1">
    <source>
        <dbReference type="SAM" id="Phobius"/>
    </source>
</evidence>
<keyword evidence="1" id="KW-0812">Transmembrane</keyword>
<protein>
    <submittedName>
        <fullName evidence="2">Uncharacterized protein</fullName>
    </submittedName>
</protein>
<evidence type="ECO:0000313" key="3">
    <source>
        <dbReference type="Proteomes" id="UP000023152"/>
    </source>
</evidence>
<dbReference type="AlphaFoldDB" id="X6LYX2"/>